<evidence type="ECO:0000313" key="1">
    <source>
        <dbReference type="EMBL" id="KAK5928731.1"/>
    </source>
</evidence>
<evidence type="ECO:0000313" key="2">
    <source>
        <dbReference type="Proteomes" id="UP001335648"/>
    </source>
</evidence>
<accession>A0AAN8HUD1</accession>
<dbReference type="AlphaFoldDB" id="A0AAN8HUD1"/>
<keyword evidence="2" id="KW-1185">Reference proteome</keyword>
<dbReference type="EMBL" id="JAULUE010000399">
    <property type="protein sequence ID" value="KAK5928731.1"/>
    <property type="molecule type" value="Genomic_DNA"/>
</dbReference>
<gene>
    <name evidence="1" type="ORF">CesoFtcFv8_000307</name>
</gene>
<dbReference type="Proteomes" id="UP001335648">
    <property type="component" value="Unassembled WGS sequence"/>
</dbReference>
<reference evidence="1 2" key="1">
    <citation type="journal article" date="2023" name="Mol. Biol. Evol.">
        <title>Genomics of Secondarily Temperate Adaptation in the Only Non-Antarctic Icefish.</title>
        <authorList>
            <person name="Rivera-Colon A.G."/>
            <person name="Rayamajhi N."/>
            <person name="Minhas B.F."/>
            <person name="Madrigal G."/>
            <person name="Bilyk K.T."/>
            <person name="Yoon V."/>
            <person name="Hune M."/>
            <person name="Gregory S."/>
            <person name="Cheng C.H.C."/>
            <person name="Catchen J.M."/>
        </authorList>
    </citation>
    <scope>NUCLEOTIDE SEQUENCE [LARGE SCALE GENOMIC DNA]</scope>
    <source>
        <strain evidence="1">JC2023a</strain>
    </source>
</reference>
<comment type="caution">
    <text evidence="1">The sequence shown here is derived from an EMBL/GenBank/DDBJ whole genome shotgun (WGS) entry which is preliminary data.</text>
</comment>
<proteinExistence type="predicted"/>
<protein>
    <submittedName>
        <fullName evidence="1">Uncharacterized protein</fullName>
    </submittedName>
</protein>
<name>A0AAN8HUD1_9TELE</name>
<sequence>MSINADVQRHPAAGCPTVPLTHALCVRVAGNTQDLPSPNPLDLPLSAALTLGRVRVERDVCLERNAVTPQNLTVRFLSQCETYFSGRRVPV</sequence>
<organism evidence="1 2">
    <name type="scientific">Champsocephalus esox</name>
    <name type="common">pike icefish</name>
    <dbReference type="NCBI Taxonomy" id="159716"/>
    <lineage>
        <taxon>Eukaryota</taxon>
        <taxon>Metazoa</taxon>
        <taxon>Chordata</taxon>
        <taxon>Craniata</taxon>
        <taxon>Vertebrata</taxon>
        <taxon>Euteleostomi</taxon>
        <taxon>Actinopterygii</taxon>
        <taxon>Neopterygii</taxon>
        <taxon>Teleostei</taxon>
        <taxon>Neoteleostei</taxon>
        <taxon>Acanthomorphata</taxon>
        <taxon>Eupercaria</taxon>
        <taxon>Perciformes</taxon>
        <taxon>Notothenioidei</taxon>
        <taxon>Channichthyidae</taxon>
        <taxon>Champsocephalus</taxon>
    </lineage>
</organism>